<dbReference type="InterPro" id="IPR019791">
    <property type="entry name" value="Haem_peroxidase_animal"/>
</dbReference>
<dbReference type="OrthoDB" id="823504at2759"/>
<dbReference type="PROSITE" id="PS50292">
    <property type="entry name" value="PEROXIDASE_3"/>
    <property type="match status" value="1"/>
</dbReference>
<evidence type="ECO:0000256" key="2">
    <source>
        <dbReference type="SAM" id="SignalP"/>
    </source>
</evidence>
<dbReference type="Pfam" id="PF03098">
    <property type="entry name" value="An_peroxidase"/>
    <property type="match status" value="1"/>
</dbReference>
<keyword evidence="4" id="KW-1185">Reference proteome</keyword>
<gene>
    <name evidence="3" type="ORF">DGUA_6G018005</name>
</gene>
<proteinExistence type="predicted"/>
<evidence type="ECO:0000313" key="4">
    <source>
        <dbReference type="Proteomes" id="UP000268350"/>
    </source>
</evidence>
<dbReference type="GO" id="GO:0020037">
    <property type="term" value="F:heme binding"/>
    <property type="evidence" value="ECO:0007669"/>
    <property type="project" value="InterPro"/>
</dbReference>
<dbReference type="GO" id="GO:0006979">
    <property type="term" value="P:response to oxidative stress"/>
    <property type="evidence" value="ECO:0007669"/>
    <property type="project" value="InterPro"/>
</dbReference>
<dbReference type="SUPFAM" id="SSF48113">
    <property type="entry name" value="Heme-dependent peroxidases"/>
    <property type="match status" value="1"/>
</dbReference>
<dbReference type="PANTHER" id="PTHR11475">
    <property type="entry name" value="OXIDASE/PEROXIDASE"/>
    <property type="match status" value="1"/>
</dbReference>
<dbReference type="Gene3D" id="1.10.640.10">
    <property type="entry name" value="Haem peroxidase domain superfamily, animal type"/>
    <property type="match status" value="1"/>
</dbReference>
<feature type="chain" id="PRO_5017272245" evidence="2">
    <location>
        <begin position="19"/>
        <end position="705"/>
    </location>
</feature>
<reference evidence="4" key="1">
    <citation type="submission" date="2018-01" db="EMBL/GenBank/DDBJ databases">
        <authorList>
            <person name="Alioto T."/>
            <person name="Alioto T."/>
        </authorList>
    </citation>
    <scope>NUCLEOTIDE SEQUENCE [LARGE SCALE GENOMIC DNA]</scope>
</reference>
<evidence type="ECO:0000313" key="3">
    <source>
        <dbReference type="EMBL" id="SPP83191.1"/>
    </source>
</evidence>
<protein>
    <submittedName>
        <fullName evidence="3">Blast:Chorion peroxidase</fullName>
    </submittedName>
</protein>
<dbReference type="InterPro" id="IPR010255">
    <property type="entry name" value="Haem_peroxidase_sf"/>
</dbReference>
<dbReference type="InterPro" id="IPR037120">
    <property type="entry name" value="Haem_peroxidase_sf_animal"/>
</dbReference>
<dbReference type="PRINTS" id="PR00457">
    <property type="entry name" value="ANPEROXIDASE"/>
</dbReference>
<dbReference type="PANTHER" id="PTHR11475:SF125">
    <property type="entry name" value="GH11385P"/>
    <property type="match status" value="1"/>
</dbReference>
<dbReference type="GO" id="GO:0004601">
    <property type="term" value="F:peroxidase activity"/>
    <property type="evidence" value="ECO:0007669"/>
    <property type="project" value="UniProtKB-KW"/>
</dbReference>
<keyword evidence="2" id="KW-0732">Signal</keyword>
<evidence type="ECO:0000256" key="1">
    <source>
        <dbReference type="ARBA" id="ARBA00022559"/>
    </source>
</evidence>
<organism evidence="3 4">
    <name type="scientific">Drosophila guanche</name>
    <name type="common">Fruit fly</name>
    <dbReference type="NCBI Taxonomy" id="7266"/>
    <lineage>
        <taxon>Eukaryota</taxon>
        <taxon>Metazoa</taxon>
        <taxon>Ecdysozoa</taxon>
        <taxon>Arthropoda</taxon>
        <taxon>Hexapoda</taxon>
        <taxon>Insecta</taxon>
        <taxon>Pterygota</taxon>
        <taxon>Neoptera</taxon>
        <taxon>Endopterygota</taxon>
        <taxon>Diptera</taxon>
        <taxon>Brachycera</taxon>
        <taxon>Muscomorpha</taxon>
        <taxon>Ephydroidea</taxon>
        <taxon>Drosophilidae</taxon>
        <taxon>Drosophila</taxon>
        <taxon>Sophophora</taxon>
    </lineage>
</organism>
<dbReference type="Proteomes" id="UP000268350">
    <property type="component" value="Unassembled WGS sequence"/>
</dbReference>
<dbReference type="AlphaFoldDB" id="A0A3B0KDU2"/>
<keyword evidence="1 3" id="KW-0560">Oxidoreductase</keyword>
<keyword evidence="1 3" id="KW-0575">Peroxidase</keyword>
<dbReference type="OMA" id="SPIECCN"/>
<sequence length="705" mass="79192">MFLNIYLCMLTVVIGTSASSLNNRLEIPHPREVINPDVQAFLDGLSSEKWQELVSSGLDSINRQKRLEENLLSSEITVQNGSLSHVQLLDTLPNRASNEDSEIALKILKSSLFVYNTQCLPHDIGGEECRAYLENKPLPEGSVLRSECLKLLKSKREGHHAFRRLLDPHYKNGLYETFTEDHLPAPWSISVALYEPDNIQKAKQARYHADGNLNLGIAQWAQFVEHDLSKPVSQSMSNGAPIECCNRDQNKLQPRHNHPACAPIISQASGRYGRANCLNYVRSALAVADCNFGGAEQLNQATGYLDLSQLYGFTPAAERKMRAFVRGNLKSTSNGAHLNDLLPMTADTDYKEHSFCAWGASANATCFAAGDSRVNSNPYSILVYTIFMRNHNRLAAELMERYPSWSDEKLFQSAKAVNVDIYRRVIMREWLPEVLGTQLTSEVLATHQPSSRQSAIEISNEFGVAASRFYFSMLPNELHNLAKNDDDNYVRNTVTPTVPTDLFVLKDQIYRPRIQYTAKKLDQILHSVLNQRALKMDSSYAGGVVWHENTKPGHADILAFDIQRGRDHGLQPYYKYLEVCSQIGPVTGWSDFEKFIPKNALDKMKSIYASWTDVDLIVGGIAERTVNGTVGATFGCILSEQFAKVHQRHLQEPDLPPWSASLLEDYRYMNGSKLLCLNSELRTTPQNIFQLPSASNQLIDCDNVV</sequence>
<feature type="signal peptide" evidence="2">
    <location>
        <begin position="1"/>
        <end position="18"/>
    </location>
</feature>
<dbReference type="EMBL" id="OUUW01000007">
    <property type="protein sequence ID" value="SPP83191.1"/>
    <property type="molecule type" value="Genomic_DNA"/>
</dbReference>
<accession>A0A3B0KDU2</accession>
<name>A0A3B0KDU2_DROGU</name>